<feature type="transmembrane region" description="Helical" evidence="10">
    <location>
        <begin position="63"/>
        <end position="82"/>
    </location>
</feature>
<feature type="transmembrane region" description="Helical" evidence="10">
    <location>
        <begin position="88"/>
        <end position="111"/>
    </location>
</feature>
<name>A0ABX0S5V1_PONBL</name>
<keyword evidence="5 10" id="KW-1133">Transmembrane helix</keyword>
<evidence type="ECO:0000256" key="6">
    <source>
        <dbReference type="ARBA" id="ARBA00023040"/>
    </source>
</evidence>
<keyword evidence="4" id="KW-0716">Sensory transduction</keyword>
<feature type="transmembrane region" description="Helical" evidence="10">
    <location>
        <begin position="143"/>
        <end position="165"/>
    </location>
</feature>
<dbReference type="Gene3D" id="1.20.1070.10">
    <property type="entry name" value="Rhodopsin 7-helix transmembrane proteins"/>
    <property type="match status" value="1"/>
</dbReference>
<sequence>MPENFTWARGAPTEVILLGVTDRWDLHLTLILTYLPVYLVSLLGNVGLVLLVYVIAQFHTPMYFFLANLSLLDACYSSAIGPKMLVGQLLPCITIPYATCALQMFLFTGLADAKCCLLTSMAYDRDVAIGNPLVYITAVSRRLCLVLLAASGLGGAVSAVVHTTFTFHLSFCGSREVNSFLCDIPPLLAISCNDTSLSELLLFVVCGCIHTATV</sequence>
<evidence type="ECO:0000256" key="10">
    <source>
        <dbReference type="SAM" id="Phobius"/>
    </source>
</evidence>
<keyword evidence="8 12" id="KW-0675">Receptor</keyword>
<keyword evidence="7 10" id="KW-0472">Membrane</keyword>
<proteinExistence type="predicted"/>
<dbReference type="PANTHER" id="PTHR26452">
    <property type="entry name" value="OLFACTORY RECEPTOR"/>
    <property type="match status" value="1"/>
</dbReference>
<evidence type="ECO:0000256" key="8">
    <source>
        <dbReference type="ARBA" id="ARBA00023170"/>
    </source>
</evidence>
<dbReference type="InterPro" id="IPR017452">
    <property type="entry name" value="GPCR_Rhodpsn_7TM"/>
</dbReference>
<keyword evidence="9" id="KW-0807">Transducer</keyword>
<gene>
    <name evidence="12" type="ORF">BU61_4297</name>
</gene>
<evidence type="ECO:0000256" key="2">
    <source>
        <dbReference type="ARBA" id="ARBA00022475"/>
    </source>
</evidence>
<dbReference type="SUPFAM" id="SSF81321">
    <property type="entry name" value="Family A G protein-coupled receptor-like"/>
    <property type="match status" value="1"/>
</dbReference>
<evidence type="ECO:0000256" key="5">
    <source>
        <dbReference type="ARBA" id="ARBA00022989"/>
    </source>
</evidence>
<evidence type="ECO:0000256" key="4">
    <source>
        <dbReference type="ARBA" id="ARBA00022725"/>
    </source>
</evidence>
<evidence type="ECO:0000313" key="12">
    <source>
        <dbReference type="EMBL" id="NIG60502.1"/>
    </source>
</evidence>
<reference evidence="12" key="1">
    <citation type="submission" date="2018-05" db="EMBL/GenBank/DDBJ databases">
        <authorList>
            <person name="Pedro S.L.S."/>
            <person name="Freitas R.C."/>
            <person name="Barreto A.S."/>
            <person name="Lima A.O.S."/>
        </authorList>
    </citation>
    <scope>NUCLEOTIDE SEQUENCE</scope>
    <source>
        <strain evidence="12">BP203</strain>
        <tissue evidence="12">Muscle</tissue>
    </source>
</reference>
<feature type="domain" description="G-protein coupled receptors family 1 profile" evidence="11">
    <location>
        <begin position="44"/>
        <end position="214"/>
    </location>
</feature>
<dbReference type="InterPro" id="IPR000725">
    <property type="entry name" value="Olfact_rcpt"/>
</dbReference>
<keyword evidence="2" id="KW-1003">Cell membrane</keyword>
<protein>
    <submittedName>
        <fullName evidence="12">Olfactory receptor 5C1</fullName>
    </submittedName>
</protein>
<evidence type="ECO:0000256" key="9">
    <source>
        <dbReference type="ARBA" id="ARBA00023224"/>
    </source>
</evidence>
<evidence type="ECO:0000256" key="1">
    <source>
        <dbReference type="ARBA" id="ARBA00004651"/>
    </source>
</evidence>
<dbReference type="PROSITE" id="PS50262">
    <property type="entry name" value="G_PROTEIN_RECEP_F1_2"/>
    <property type="match status" value="1"/>
</dbReference>
<dbReference type="Pfam" id="PF13853">
    <property type="entry name" value="7tm_4"/>
    <property type="match status" value="1"/>
</dbReference>
<keyword evidence="4" id="KW-0552">Olfaction</keyword>
<evidence type="ECO:0000256" key="7">
    <source>
        <dbReference type="ARBA" id="ARBA00023136"/>
    </source>
</evidence>
<dbReference type="Proteomes" id="UP001165941">
    <property type="component" value="Unassembled WGS sequence"/>
</dbReference>
<feature type="transmembrane region" description="Helical" evidence="10">
    <location>
        <begin position="31"/>
        <end position="56"/>
    </location>
</feature>
<keyword evidence="13" id="KW-1185">Reference proteome</keyword>
<evidence type="ECO:0000313" key="13">
    <source>
        <dbReference type="Proteomes" id="UP001165941"/>
    </source>
</evidence>
<comment type="subcellular location">
    <subcellularLocation>
        <location evidence="1">Cell membrane</location>
        <topology evidence="1">Multi-pass membrane protein</topology>
    </subcellularLocation>
</comment>
<evidence type="ECO:0000259" key="11">
    <source>
        <dbReference type="PROSITE" id="PS50262"/>
    </source>
</evidence>
<organism evidence="12 13">
    <name type="scientific">Pontoporia blainvillei</name>
    <name type="common">Franciscana</name>
    <name type="synonym">Delphinus blainvillei</name>
    <dbReference type="NCBI Taxonomy" id="48723"/>
    <lineage>
        <taxon>Eukaryota</taxon>
        <taxon>Metazoa</taxon>
        <taxon>Chordata</taxon>
        <taxon>Craniata</taxon>
        <taxon>Vertebrata</taxon>
        <taxon>Euteleostomi</taxon>
        <taxon>Mammalia</taxon>
        <taxon>Eutheria</taxon>
        <taxon>Laurasiatheria</taxon>
        <taxon>Artiodactyla</taxon>
        <taxon>Whippomorpha</taxon>
        <taxon>Cetacea</taxon>
        <taxon>Odontoceti</taxon>
        <taxon>Pontoporiidae</taxon>
        <taxon>Pontoporia</taxon>
    </lineage>
</organism>
<keyword evidence="3 10" id="KW-0812">Transmembrane</keyword>
<accession>A0ABX0S5V1</accession>
<dbReference type="InterPro" id="IPR050516">
    <property type="entry name" value="Olfactory_GPCR"/>
</dbReference>
<dbReference type="PRINTS" id="PR00245">
    <property type="entry name" value="OLFACTORYR"/>
</dbReference>
<dbReference type="EMBL" id="PGGH01190767">
    <property type="protein sequence ID" value="NIG60502.1"/>
    <property type="molecule type" value="Genomic_DNA"/>
</dbReference>
<evidence type="ECO:0000256" key="3">
    <source>
        <dbReference type="ARBA" id="ARBA00022692"/>
    </source>
</evidence>
<keyword evidence="6" id="KW-0297">G-protein coupled receptor</keyword>
<comment type="caution">
    <text evidence="12">The sequence shown here is derived from an EMBL/GenBank/DDBJ whole genome shotgun (WGS) entry which is preliminary data.</text>
</comment>